<proteinExistence type="predicted"/>
<feature type="transmembrane region" description="Helical" evidence="1">
    <location>
        <begin position="95"/>
        <end position="115"/>
    </location>
</feature>
<accession>A0ABQ5X9D0</accession>
<evidence type="ECO:0000313" key="3">
    <source>
        <dbReference type="Proteomes" id="UP001156627"/>
    </source>
</evidence>
<dbReference type="RefSeq" id="WP_284331649.1">
    <property type="nucleotide sequence ID" value="NZ_BSOA01000015.1"/>
</dbReference>
<dbReference type="InterPro" id="IPR021218">
    <property type="entry name" value="DUF2784"/>
</dbReference>
<comment type="caution">
    <text evidence="2">The sequence shown here is derived from an EMBL/GenBank/DDBJ whole genome shotgun (WGS) entry which is preliminary data.</text>
</comment>
<keyword evidence="3" id="KW-1185">Reference proteome</keyword>
<sequence>MPWLIAADAVLSLHLGFILFCTLGAVLALKWRWIPWLQLPAAAWGVWVEASGWICPLTSVENDFRVRAGVAAYQGDCLGHYLTATIYPDGLTRNIQFVLGAIVLIVNVSVYAWLLRKQARHRS</sequence>
<evidence type="ECO:0000256" key="1">
    <source>
        <dbReference type="SAM" id="Phobius"/>
    </source>
</evidence>
<keyword evidence="1" id="KW-1133">Transmembrane helix</keyword>
<gene>
    <name evidence="2" type="ORF">GCM10007898_17720</name>
</gene>
<keyword evidence="1" id="KW-0472">Membrane</keyword>
<organism evidence="2 3">
    <name type="scientific">Dyella flagellata</name>
    <dbReference type="NCBI Taxonomy" id="1867833"/>
    <lineage>
        <taxon>Bacteria</taxon>
        <taxon>Pseudomonadati</taxon>
        <taxon>Pseudomonadota</taxon>
        <taxon>Gammaproteobacteria</taxon>
        <taxon>Lysobacterales</taxon>
        <taxon>Rhodanobacteraceae</taxon>
        <taxon>Dyella</taxon>
    </lineage>
</organism>
<protein>
    <recommendedName>
        <fullName evidence="4">DUF2784 domain-containing protein</fullName>
    </recommendedName>
</protein>
<dbReference type="Pfam" id="PF10861">
    <property type="entry name" value="DUF2784"/>
    <property type="match status" value="1"/>
</dbReference>
<reference evidence="3" key="1">
    <citation type="journal article" date="2019" name="Int. J. Syst. Evol. Microbiol.">
        <title>The Global Catalogue of Microorganisms (GCM) 10K type strain sequencing project: providing services to taxonomists for standard genome sequencing and annotation.</title>
        <authorList>
            <consortium name="The Broad Institute Genomics Platform"/>
            <consortium name="The Broad Institute Genome Sequencing Center for Infectious Disease"/>
            <person name="Wu L."/>
            <person name="Ma J."/>
        </authorList>
    </citation>
    <scope>NUCLEOTIDE SEQUENCE [LARGE SCALE GENOMIC DNA]</scope>
    <source>
        <strain evidence="3">NBRC 111981</strain>
    </source>
</reference>
<evidence type="ECO:0000313" key="2">
    <source>
        <dbReference type="EMBL" id="GLQ88203.1"/>
    </source>
</evidence>
<dbReference type="Proteomes" id="UP001156627">
    <property type="component" value="Unassembled WGS sequence"/>
</dbReference>
<dbReference type="EMBL" id="BSOA01000015">
    <property type="protein sequence ID" value="GLQ88203.1"/>
    <property type="molecule type" value="Genomic_DNA"/>
</dbReference>
<keyword evidence="1" id="KW-0812">Transmembrane</keyword>
<name>A0ABQ5X9D0_9GAMM</name>
<evidence type="ECO:0008006" key="4">
    <source>
        <dbReference type="Google" id="ProtNLM"/>
    </source>
</evidence>